<keyword evidence="13" id="KW-1185">Reference proteome</keyword>
<dbReference type="Pfam" id="PF00069">
    <property type="entry name" value="Pkinase"/>
    <property type="match status" value="1"/>
</dbReference>
<dbReference type="InterPro" id="IPR011009">
    <property type="entry name" value="Kinase-like_dom_sf"/>
</dbReference>
<comment type="catalytic activity">
    <reaction evidence="8">
        <text>L-threonyl-[protein] + ATP = O-phospho-L-threonyl-[protein] + ADP + H(+)</text>
        <dbReference type="Rhea" id="RHEA:46608"/>
        <dbReference type="Rhea" id="RHEA-COMP:11060"/>
        <dbReference type="Rhea" id="RHEA-COMP:11605"/>
        <dbReference type="ChEBI" id="CHEBI:15378"/>
        <dbReference type="ChEBI" id="CHEBI:30013"/>
        <dbReference type="ChEBI" id="CHEBI:30616"/>
        <dbReference type="ChEBI" id="CHEBI:61977"/>
        <dbReference type="ChEBI" id="CHEBI:456216"/>
        <dbReference type="EC" id="2.7.12.2"/>
    </reaction>
</comment>
<evidence type="ECO:0000256" key="5">
    <source>
        <dbReference type="ARBA" id="ARBA00038035"/>
    </source>
</evidence>
<gene>
    <name evidence="12" type="ORF">TTHT_1622</name>
</gene>
<evidence type="ECO:0000256" key="3">
    <source>
        <dbReference type="ARBA" id="ARBA00022777"/>
    </source>
</evidence>
<protein>
    <recommendedName>
        <fullName evidence="6">mitogen-activated protein kinase kinase</fullName>
        <ecNumber evidence="6">2.7.12.2</ecNumber>
    </recommendedName>
</protein>
<dbReference type="GO" id="GO:0004713">
    <property type="term" value="F:protein tyrosine kinase activity"/>
    <property type="evidence" value="ECO:0007669"/>
    <property type="project" value="InterPro"/>
</dbReference>
<evidence type="ECO:0000256" key="1">
    <source>
        <dbReference type="ARBA" id="ARBA00022679"/>
    </source>
</evidence>
<sequence length="310" mass="35192">MLLEKGSIGKYKIVKRLGSGGFGSVYLGIDTWVKRKVAIKVPHNQSDKLEKLLKEARIQAKLQHPNIVQLYSAERRDGIFFMVSEYIEGGALDKYLKAKGRLSWDEAVTIIFQVCDAVQYAHSMGIIHRDIRPANILLTRDKRVKMTDFGTSRHLNIDSVAMTRVGCPPYMAPEHFEGKATFQSDVYSIGMMFYELLVGKLPFSNFNPLKIEEEAKNRLFTSPDLKVEGLTKYKAMVIMKALAKSLNERFKTPIELKKAILKVSEGEIDESIKPKNTPSTGELKKYKRCWNCGKIISVNSRVCPHCNEKQ</sequence>
<dbReference type="PROSITE" id="PS00107">
    <property type="entry name" value="PROTEIN_KINASE_ATP"/>
    <property type="match status" value="1"/>
</dbReference>
<keyword evidence="3" id="KW-0418">Kinase</keyword>
<comment type="catalytic activity">
    <reaction evidence="9">
        <text>L-tyrosyl-[protein] + ATP = O-phospho-L-tyrosyl-[protein] + ADP + H(+)</text>
        <dbReference type="Rhea" id="RHEA:10596"/>
        <dbReference type="Rhea" id="RHEA-COMP:10136"/>
        <dbReference type="Rhea" id="RHEA-COMP:20101"/>
        <dbReference type="ChEBI" id="CHEBI:15378"/>
        <dbReference type="ChEBI" id="CHEBI:30616"/>
        <dbReference type="ChEBI" id="CHEBI:46858"/>
        <dbReference type="ChEBI" id="CHEBI:61978"/>
        <dbReference type="ChEBI" id="CHEBI:456216"/>
        <dbReference type="EC" id="2.7.12.2"/>
    </reaction>
</comment>
<dbReference type="InterPro" id="IPR017441">
    <property type="entry name" value="Protein_kinase_ATP_BS"/>
</dbReference>
<evidence type="ECO:0000259" key="11">
    <source>
        <dbReference type="PROSITE" id="PS50011"/>
    </source>
</evidence>
<evidence type="ECO:0000256" key="9">
    <source>
        <dbReference type="ARBA" id="ARBA00051693"/>
    </source>
</evidence>
<evidence type="ECO:0000256" key="4">
    <source>
        <dbReference type="ARBA" id="ARBA00022840"/>
    </source>
</evidence>
<evidence type="ECO:0000256" key="8">
    <source>
        <dbReference type="ARBA" id="ARBA00049299"/>
    </source>
</evidence>
<dbReference type="Proteomes" id="UP000595564">
    <property type="component" value="Chromosome"/>
</dbReference>
<dbReference type="FunFam" id="1.10.510.10:FF:000571">
    <property type="entry name" value="Maternal embryonic leucine zipper kinase"/>
    <property type="match status" value="1"/>
</dbReference>
<dbReference type="Gene3D" id="1.10.510.10">
    <property type="entry name" value="Transferase(Phosphotransferase) domain 1"/>
    <property type="match status" value="1"/>
</dbReference>
<dbReference type="EC" id="2.7.12.2" evidence="6"/>
<proteinExistence type="inferred from homology"/>
<evidence type="ECO:0000256" key="6">
    <source>
        <dbReference type="ARBA" id="ARBA00038999"/>
    </source>
</evidence>
<evidence type="ECO:0000313" key="12">
    <source>
        <dbReference type="EMBL" id="BBB33110.1"/>
    </source>
</evidence>
<keyword evidence="4 10" id="KW-0067">ATP-binding</keyword>
<evidence type="ECO:0000313" key="13">
    <source>
        <dbReference type="Proteomes" id="UP000595564"/>
    </source>
</evidence>
<keyword evidence="2 10" id="KW-0547">Nucleotide-binding</keyword>
<dbReference type="EMBL" id="AP017470">
    <property type="protein sequence ID" value="BBB33110.1"/>
    <property type="molecule type" value="Genomic_DNA"/>
</dbReference>
<dbReference type="PROSITE" id="PS50011">
    <property type="entry name" value="PROTEIN_KINASE_DOM"/>
    <property type="match status" value="1"/>
</dbReference>
<dbReference type="PANTHER" id="PTHR48013">
    <property type="entry name" value="DUAL SPECIFICITY MITOGEN-ACTIVATED PROTEIN KINASE KINASE 5-RELATED"/>
    <property type="match status" value="1"/>
</dbReference>
<name>A0A7R6PYE5_9BACT</name>
<feature type="binding site" evidence="10">
    <location>
        <position position="40"/>
    </location>
    <ligand>
        <name>ATP</name>
        <dbReference type="ChEBI" id="CHEBI:30616"/>
    </ligand>
</feature>
<comment type="similarity">
    <text evidence="5">Belongs to the protein kinase superfamily. STE Ser/Thr protein kinase family. MAP kinase kinase subfamily.</text>
</comment>
<dbReference type="InterPro" id="IPR000719">
    <property type="entry name" value="Prot_kinase_dom"/>
</dbReference>
<keyword evidence="1" id="KW-0808">Transferase</keyword>
<dbReference type="SUPFAM" id="SSF56112">
    <property type="entry name" value="Protein kinase-like (PK-like)"/>
    <property type="match status" value="1"/>
</dbReference>
<dbReference type="SMART" id="SM00219">
    <property type="entry name" value="TyrKc"/>
    <property type="match status" value="1"/>
</dbReference>
<dbReference type="GO" id="GO:0005524">
    <property type="term" value="F:ATP binding"/>
    <property type="evidence" value="ECO:0007669"/>
    <property type="project" value="UniProtKB-UniRule"/>
</dbReference>
<dbReference type="CDD" id="cd14014">
    <property type="entry name" value="STKc_PknB_like"/>
    <property type="match status" value="1"/>
</dbReference>
<feature type="domain" description="Protein kinase" evidence="11">
    <location>
        <begin position="11"/>
        <end position="261"/>
    </location>
</feature>
<dbReference type="PANTHER" id="PTHR48013:SF9">
    <property type="entry name" value="DUAL SPECIFICITY MITOGEN-ACTIVATED PROTEIN KINASE KINASE 5"/>
    <property type="match status" value="1"/>
</dbReference>
<dbReference type="AlphaFoldDB" id="A0A7R6PYE5"/>
<comment type="catalytic activity">
    <reaction evidence="7">
        <text>L-seryl-[protein] + ATP = O-phospho-L-seryl-[protein] + ADP + H(+)</text>
        <dbReference type="Rhea" id="RHEA:17989"/>
        <dbReference type="Rhea" id="RHEA-COMP:9863"/>
        <dbReference type="Rhea" id="RHEA-COMP:11604"/>
        <dbReference type="ChEBI" id="CHEBI:15378"/>
        <dbReference type="ChEBI" id="CHEBI:29999"/>
        <dbReference type="ChEBI" id="CHEBI:30616"/>
        <dbReference type="ChEBI" id="CHEBI:83421"/>
        <dbReference type="ChEBI" id="CHEBI:456216"/>
        <dbReference type="EC" id="2.7.12.2"/>
    </reaction>
</comment>
<evidence type="ECO:0000256" key="7">
    <source>
        <dbReference type="ARBA" id="ARBA00049014"/>
    </source>
</evidence>
<dbReference type="InterPro" id="IPR008266">
    <property type="entry name" value="Tyr_kinase_AS"/>
</dbReference>
<dbReference type="KEGG" id="thyd:TTHT_1622"/>
<evidence type="ECO:0000256" key="2">
    <source>
        <dbReference type="ARBA" id="ARBA00022741"/>
    </source>
</evidence>
<evidence type="ECO:0000256" key="10">
    <source>
        <dbReference type="PROSITE-ProRule" id="PRU10141"/>
    </source>
</evidence>
<dbReference type="RefSeq" id="WP_201327408.1">
    <property type="nucleotide sequence ID" value="NZ_AP017470.1"/>
</dbReference>
<dbReference type="InterPro" id="IPR020635">
    <property type="entry name" value="Tyr_kinase_cat_dom"/>
</dbReference>
<organism evidence="12 13">
    <name type="scientific">Thermotomaculum hydrothermale</name>
    <dbReference type="NCBI Taxonomy" id="981385"/>
    <lineage>
        <taxon>Bacteria</taxon>
        <taxon>Pseudomonadati</taxon>
        <taxon>Acidobacteriota</taxon>
        <taxon>Holophagae</taxon>
        <taxon>Thermotomaculales</taxon>
        <taxon>Thermotomaculaceae</taxon>
        <taxon>Thermotomaculum</taxon>
    </lineage>
</organism>
<reference evidence="12 13" key="1">
    <citation type="journal article" date="2012" name="Extremophiles">
        <title>Thermotomaculum hydrothermale gen. nov., sp. nov., a novel heterotrophic thermophile within the phylum Acidobacteria from a deep-sea hydrothermal vent chimney in the Southern Okinawa Trough.</title>
        <authorList>
            <person name="Izumi H."/>
            <person name="Nunoura T."/>
            <person name="Miyazaki M."/>
            <person name="Mino S."/>
            <person name="Toki T."/>
            <person name="Takai K."/>
            <person name="Sako Y."/>
            <person name="Sawabe T."/>
            <person name="Nakagawa S."/>
        </authorList>
    </citation>
    <scope>NUCLEOTIDE SEQUENCE [LARGE SCALE GENOMIC DNA]</scope>
    <source>
        <strain evidence="12 13">AC55</strain>
    </source>
</reference>
<dbReference type="PROSITE" id="PS00109">
    <property type="entry name" value="PROTEIN_KINASE_TYR"/>
    <property type="match status" value="1"/>
</dbReference>
<accession>A0A7R6PYE5</accession>